<feature type="transmembrane region" description="Helical" evidence="13">
    <location>
        <begin position="25"/>
        <end position="49"/>
    </location>
</feature>
<organism evidence="14 15">
    <name type="scientific">Candidatus Phocaeicola excrementipullorum</name>
    <dbReference type="NCBI Taxonomy" id="2838731"/>
    <lineage>
        <taxon>Bacteria</taxon>
        <taxon>Pseudomonadati</taxon>
        <taxon>Bacteroidota</taxon>
        <taxon>Bacteroidia</taxon>
        <taxon>Bacteroidales</taxon>
        <taxon>Bacteroidaceae</taxon>
        <taxon>Phocaeicola</taxon>
    </lineage>
</organism>
<keyword evidence="11 13" id="KW-0472">Membrane</keyword>
<evidence type="ECO:0000256" key="5">
    <source>
        <dbReference type="ARBA" id="ARBA00022519"/>
    </source>
</evidence>
<keyword evidence="6" id="KW-0633">Potassium transport</keyword>
<reference evidence="14" key="2">
    <citation type="submission" date="2021-04" db="EMBL/GenBank/DDBJ databases">
        <authorList>
            <person name="Gilroy R."/>
        </authorList>
    </citation>
    <scope>NUCLEOTIDE SEQUENCE</scope>
    <source>
        <strain evidence="14">8470</strain>
    </source>
</reference>
<dbReference type="GO" id="GO:0005886">
    <property type="term" value="C:plasma membrane"/>
    <property type="evidence" value="ECO:0007669"/>
    <property type="project" value="UniProtKB-SubCell"/>
</dbReference>
<evidence type="ECO:0000256" key="3">
    <source>
        <dbReference type="ARBA" id="ARBA00022448"/>
    </source>
</evidence>
<feature type="transmembrane region" description="Helical" evidence="13">
    <location>
        <begin position="292"/>
        <end position="310"/>
    </location>
</feature>
<reference evidence="14" key="1">
    <citation type="journal article" date="2021" name="PeerJ">
        <title>Extensive microbial diversity within the chicken gut microbiome revealed by metagenomics and culture.</title>
        <authorList>
            <person name="Gilroy R."/>
            <person name="Ravi A."/>
            <person name="Getino M."/>
            <person name="Pursley I."/>
            <person name="Horton D.L."/>
            <person name="Alikhan N.F."/>
            <person name="Baker D."/>
            <person name="Gharbi K."/>
            <person name="Hall N."/>
            <person name="Watson M."/>
            <person name="Adriaenssens E.M."/>
            <person name="Foster-Nyarko E."/>
            <person name="Jarju S."/>
            <person name="Secka A."/>
            <person name="Antonio M."/>
            <person name="Oren A."/>
            <person name="Chaudhuri R.R."/>
            <person name="La Ragione R."/>
            <person name="Hildebrand F."/>
            <person name="Pallen M.J."/>
        </authorList>
    </citation>
    <scope>NUCLEOTIDE SEQUENCE</scope>
    <source>
        <strain evidence="14">8470</strain>
    </source>
</reference>
<dbReference type="PIRSF" id="PIRSF006247">
    <property type="entry name" value="TrkH"/>
    <property type="match status" value="1"/>
</dbReference>
<dbReference type="PANTHER" id="PTHR32024">
    <property type="entry name" value="TRK SYSTEM POTASSIUM UPTAKE PROTEIN TRKG-RELATED"/>
    <property type="match status" value="1"/>
</dbReference>
<comment type="similarity">
    <text evidence="2">Belongs to the TrkH potassium transport family.</text>
</comment>
<evidence type="ECO:0000256" key="12">
    <source>
        <dbReference type="PIRSR" id="PIRSR006247-1"/>
    </source>
</evidence>
<proteinExistence type="inferred from homology"/>
<dbReference type="InterPro" id="IPR003445">
    <property type="entry name" value="Cat_transpt"/>
</dbReference>
<evidence type="ECO:0000256" key="4">
    <source>
        <dbReference type="ARBA" id="ARBA00022475"/>
    </source>
</evidence>
<dbReference type="GO" id="GO:0015379">
    <property type="term" value="F:potassium:chloride symporter activity"/>
    <property type="evidence" value="ECO:0007669"/>
    <property type="project" value="InterPro"/>
</dbReference>
<dbReference type="AlphaFoldDB" id="A0A948TMB0"/>
<feature type="transmembrane region" description="Helical" evidence="13">
    <location>
        <begin position="151"/>
        <end position="171"/>
    </location>
</feature>
<feature type="transmembrane region" description="Helical" evidence="13">
    <location>
        <begin position="88"/>
        <end position="109"/>
    </location>
</feature>
<evidence type="ECO:0000313" key="14">
    <source>
        <dbReference type="EMBL" id="MBU3855879.1"/>
    </source>
</evidence>
<keyword evidence="7 13" id="KW-0812">Transmembrane</keyword>
<evidence type="ECO:0000256" key="7">
    <source>
        <dbReference type="ARBA" id="ARBA00022692"/>
    </source>
</evidence>
<evidence type="ECO:0000256" key="2">
    <source>
        <dbReference type="ARBA" id="ARBA00009137"/>
    </source>
</evidence>
<feature type="transmembrane region" description="Helical" evidence="13">
    <location>
        <begin position="254"/>
        <end position="276"/>
    </location>
</feature>
<sequence>MEDFLLTTVQISGERENSLLNRKMIFRILGILLTMEAMLFLVCMGVSLYYQEADYIYFVYSALLNAGVGGLLILGGRNAKNIVTRRDGYCVVAFTWLLFTAFGMLPFYISGSIPSVVDAFFETMSGFTTTGATVLDNIESLSHGMLFWRSFTHWIGGLGIVFFTIVVLPIFGVGNQVLFKAEATGVTHDKIHPKISVMAKWLWTVYSILTIVETVLLVIGGMGWFDAVCHAFGTTATGGFSTKQASVAYWNSPFIEYIIAIFMILSAMNFSLYFMCMKGRFGQLFRDDETKWFLGSILIVTLLIAVSLVLQNGYGVEEAFRKSLFQVATLHTSSGFGTDDYMKWAPFTWVLLMYCMFAGGCTGSTSGGAKIMRLLIVARNIKNEFRRMMHPRAVLPIKVNRMAVSQSTISMVSTFILLYLACIFVGWLVYMFIGLGTMEALSITVSSIGNAGLAMGAFGPAYSWNALPDAGKWLSSFLMLIGRLELFGILLMFSPSFWEKR</sequence>
<dbReference type="EMBL" id="JAHLFJ010000047">
    <property type="protein sequence ID" value="MBU3855879.1"/>
    <property type="molecule type" value="Genomic_DNA"/>
</dbReference>
<name>A0A948TMB0_9BACT</name>
<dbReference type="Proteomes" id="UP000784286">
    <property type="component" value="Unassembled WGS sequence"/>
</dbReference>
<keyword evidence="5" id="KW-0997">Cell inner membrane</keyword>
<keyword evidence="10" id="KW-0406">Ion transport</keyword>
<dbReference type="Pfam" id="PF02386">
    <property type="entry name" value="TrkH"/>
    <property type="match status" value="1"/>
</dbReference>
<feature type="transmembrane region" description="Helical" evidence="13">
    <location>
        <begin position="473"/>
        <end position="493"/>
    </location>
</feature>
<accession>A0A948TMB0</accession>
<feature type="binding site" evidence="12">
    <location>
        <position position="129"/>
    </location>
    <ligand>
        <name>K(+)</name>
        <dbReference type="ChEBI" id="CHEBI:29103"/>
    </ligand>
</feature>
<dbReference type="InterPro" id="IPR004772">
    <property type="entry name" value="TrkH"/>
</dbReference>
<feature type="transmembrane region" description="Helical" evidence="13">
    <location>
        <begin position="55"/>
        <end position="76"/>
    </location>
</feature>
<protein>
    <submittedName>
        <fullName evidence="14">TrkH family potassium uptake protein</fullName>
    </submittedName>
</protein>
<keyword evidence="9 13" id="KW-1133">Transmembrane helix</keyword>
<keyword evidence="4" id="KW-1003">Cell membrane</keyword>
<evidence type="ECO:0000256" key="11">
    <source>
        <dbReference type="ARBA" id="ARBA00023136"/>
    </source>
</evidence>
<feature type="binding site" evidence="12">
    <location>
        <position position="450"/>
    </location>
    <ligand>
        <name>K(+)</name>
        <dbReference type="ChEBI" id="CHEBI:29103"/>
    </ligand>
</feature>
<evidence type="ECO:0000256" key="1">
    <source>
        <dbReference type="ARBA" id="ARBA00004429"/>
    </source>
</evidence>
<evidence type="ECO:0000256" key="13">
    <source>
        <dbReference type="SAM" id="Phobius"/>
    </source>
</evidence>
<gene>
    <name evidence="14" type="ORF">H9928_04870</name>
</gene>
<dbReference type="PANTHER" id="PTHR32024:SF2">
    <property type="entry name" value="TRK SYSTEM POTASSIUM UPTAKE PROTEIN TRKG-RELATED"/>
    <property type="match status" value="1"/>
</dbReference>
<keyword evidence="8 12" id="KW-0630">Potassium</keyword>
<evidence type="ECO:0000256" key="8">
    <source>
        <dbReference type="ARBA" id="ARBA00022958"/>
    </source>
</evidence>
<evidence type="ECO:0000256" key="10">
    <source>
        <dbReference type="ARBA" id="ARBA00023065"/>
    </source>
</evidence>
<dbReference type="GO" id="GO:0046872">
    <property type="term" value="F:metal ion binding"/>
    <property type="evidence" value="ECO:0007669"/>
    <property type="project" value="UniProtKB-KW"/>
</dbReference>
<evidence type="ECO:0000313" key="15">
    <source>
        <dbReference type="Proteomes" id="UP000784286"/>
    </source>
</evidence>
<feature type="binding site" evidence="12">
    <location>
        <position position="130"/>
    </location>
    <ligand>
        <name>K(+)</name>
        <dbReference type="ChEBI" id="CHEBI:29103"/>
    </ligand>
</feature>
<evidence type="ECO:0000256" key="6">
    <source>
        <dbReference type="ARBA" id="ARBA00022538"/>
    </source>
</evidence>
<keyword evidence="3" id="KW-0813">Transport</keyword>
<keyword evidence="12" id="KW-0479">Metal-binding</keyword>
<feature type="transmembrane region" description="Helical" evidence="13">
    <location>
        <begin position="408"/>
        <end position="433"/>
    </location>
</feature>
<evidence type="ECO:0000256" key="9">
    <source>
        <dbReference type="ARBA" id="ARBA00022989"/>
    </source>
</evidence>
<feature type="transmembrane region" description="Helical" evidence="13">
    <location>
        <begin position="344"/>
        <end position="363"/>
    </location>
</feature>
<comment type="subcellular location">
    <subcellularLocation>
        <location evidence="1">Cell inner membrane</location>
        <topology evidence="1">Multi-pass membrane protein</topology>
    </subcellularLocation>
</comment>
<feature type="transmembrane region" description="Helical" evidence="13">
    <location>
        <begin position="201"/>
        <end position="225"/>
    </location>
</feature>
<feature type="binding site" evidence="12">
    <location>
        <position position="238"/>
    </location>
    <ligand>
        <name>K(+)</name>
        <dbReference type="ChEBI" id="CHEBI:29103"/>
    </ligand>
</feature>
<comment type="caution">
    <text evidence="14">The sequence shown here is derived from an EMBL/GenBank/DDBJ whole genome shotgun (WGS) entry which is preliminary data.</text>
</comment>